<dbReference type="RefSeq" id="WP_310371241.1">
    <property type="nucleotide sequence ID" value="NZ_JAVDYB010000001.1"/>
</dbReference>
<comment type="caution">
    <text evidence="2">The sequence shown here is derived from an EMBL/GenBank/DDBJ whole genome shotgun (WGS) entry which is preliminary data.</text>
</comment>
<proteinExistence type="predicted"/>
<sequence>MAEMGVMVVELRRYRTHPGARDDLIELFEREFIEPQEAAGAAILGQFRDLDDPDRFVWLRGFRDMRSRRAALETFYSGPVWREHRDAANRTMVAWDDVLLLRMPEPAVFDTGARAPLGSPVPATTINMLIQYSDAPPPTPTTPSALVTEYAENDYPALPVRTGVHAIVAWSDGPIDDSTLPPGRTERMRLAPTARSWLR</sequence>
<organism evidence="2 3">
    <name type="scientific">Catenuloplanes atrovinosus</name>
    <dbReference type="NCBI Taxonomy" id="137266"/>
    <lineage>
        <taxon>Bacteria</taxon>
        <taxon>Bacillati</taxon>
        <taxon>Actinomycetota</taxon>
        <taxon>Actinomycetes</taxon>
        <taxon>Micromonosporales</taxon>
        <taxon>Micromonosporaceae</taxon>
        <taxon>Catenuloplanes</taxon>
    </lineage>
</organism>
<reference evidence="2" key="1">
    <citation type="submission" date="2023-07" db="EMBL/GenBank/DDBJ databases">
        <title>Sequencing the genomes of 1000 actinobacteria strains.</title>
        <authorList>
            <person name="Klenk H.-P."/>
        </authorList>
    </citation>
    <scope>NUCLEOTIDE SEQUENCE</scope>
    <source>
        <strain evidence="2">DSM 44707</strain>
    </source>
</reference>
<feature type="domain" description="NIPSNAP" evidence="1">
    <location>
        <begin position="9"/>
        <end position="91"/>
    </location>
</feature>
<dbReference type="Pfam" id="PF07978">
    <property type="entry name" value="NIPSNAP"/>
    <property type="match status" value="1"/>
</dbReference>
<evidence type="ECO:0000313" key="3">
    <source>
        <dbReference type="Proteomes" id="UP001183643"/>
    </source>
</evidence>
<dbReference type="InterPro" id="IPR011008">
    <property type="entry name" value="Dimeric_a/b-barrel"/>
</dbReference>
<protein>
    <recommendedName>
        <fullName evidence="1">NIPSNAP domain-containing protein</fullName>
    </recommendedName>
</protein>
<dbReference type="InterPro" id="IPR012577">
    <property type="entry name" value="NIPSNAP"/>
</dbReference>
<evidence type="ECO:0000313" key="2">
    <source>
        <dbReference type="EMBL" id="MDR7278374.1"/>
    </source>
</evidence>
<evidence type="ECO:0000259" key="1">
    <source>
        <dbReference type="Pfam" id="PF07978"/>
    </source>
</evidence>
<gene>
    <name evidence="2" type="ORF">J2S41_005152</name>
</gene>
<keyword evidence="3" id="KW-1185">Reference proteome</keyword>
<name>A0AAE3YR86_9ACTN</name>
<dbReference type="EMBL" id="JAVDYB010000001">
    <property type="protein sequence ID" value="MDR7278374.1"/>
    <property type="molecule type" value="Genomic_DNA"/>
</dbReference>
<accession>A0AAE3YR86</accession>
<dbReference type="Proteomes" id="UP001183643">
    <property type="component" value="Unassembled WGS sequence"/>
</dbReference>
<dbReference type="Gene3D" id="3.30.70.100">
    <property type="match status" value="1"/>
</dbReference>
<dbReference type="SUPFAM" id="SSF54909">
    <property type="entry name" value="Dimeric alpha+beta barrel"/>
    <property type="match status" value="1"/>
</dbReference>
<dbReference type="AlphaFoldDB" id="A0AAE3YR86"/>